<dbReference type="InterPro" id="IPR029058">
    <property type="entry name" value="AB_hydrolase_fold"/>
</dbReference>
<evidence type="ECO:0000259" key="1">
    <source>
        <dbReference type="Pfam" id="PF00561"/>
    </source>
</evidence>
<organism evidence="2 3">
    <name type="scientific">Halobacillus litoralis</name>
    <dbReference type="NCBI Taxonomy" id="45668"/>
    <lineage>
        <taxon>Bacteria</taxon>
        <taxon>Bacillati</taxon>
        <taxon>Bacillota</taxon>
        <taxon>Bacilli</taxon>
        <taxon>Bacillales</taxon>
        <taxon>Bacillaceae</taxon>
        <taxon>Halobacillus</taxon>
    </lineage>
</organism>
<name>A0A845EFC0_9BACI</name>
<dbReference type="GO" id="GO:0016787">
    <property type="term" value="F:hydrolase activity"/>
    <property type="evidence" value="ECO:0007669"/>
    <property type="project" value="UniProtKB-KW"/>
</dbReference>
<dbReference type="Gene3D" id="3.40.50.1820">
    <property type="entry name" value="alpha/beta hydrolase"/>
    <property type="match status" value="1"/>
</dbReference>
<dbReference type="InterPro" id="IPR000073">
    <property type="entry name" value="AB_hydrolase_1"/>
</dbReference>
<dbReference type="Pfam" id="PF00561">
    <property type="entry name" value="Abhydrolase_1"/>
    <property type="match status" value="1"/>
</dbReference>
<sequence length="314" mass="35289">MIINILLIFIGIVFLVIAFSAAYHSMQLAREKDSFVPMGEMVEVDHQKMHVYQEGGGQETLVFMSGNGISSPIFDFKSLFSLLRDQYKIAVVEKQGYGFSEITNSPRDIHTIMSQTRKALADAGIRAPYILVPHSASGLEALYWAHKHPEEVKAIIGLDIAVPAAYENLKINIPLFHFASFLAKMGITRWIPNASESSAMKGGTLTEREKEINRAVFYRRTATKNMLNEVKEIHCNAEKVGNLPTPDVPILLFASNGEGTGWDKETWSRTQRDFIQKARQGRMIELNTPHSVHNIEYHKIATETKEFLNHEAAG</sequence>
<dbReference type="SUPFAM" id="SSF53474">
    <property type="entry name" value="alpha/beta-Hydrolases"/>
    <property type="match status" value="1"/>
</dbReference>
<dbReference type="Proteomes" id="UP000447393">
    <property type="component" value="Unassembled WGS sequence"/>
</dbReference>
<proteinExistence type="predicted"/>
<comment type="caution">
    <text evidence="2">The sequence shown here is derived from an EMBL/GenBank/DDBJ whole genome shotgun (WGS) entry which is preliminary data.</text>
</comment>
<accession>A0A845EFC0</accession>
<evidence type="ECO:0000313" key="3">
    <source>
        <dbReference type="Proteomes" id="UP000447393"/>
    </source>
</evidence>
<reference evidence="2 3" key="1">
    <citation type="submission" date="2019-11" db="EMBL/GenBank/DDBJ databases">
        <title>Genome sequences of 17 halophilic strains isolated from different environments.</title>
        <authorList>
            <person name="Furrow R.E."/>
        </authorList>
    </citation>
    <scope>NUCLEOTIDE SEQUENCE [LARGE SCALE GENOMIC DNA]</scope>
    <source>
        <strain evidence="2 3">22505_10_Sand</strain>
    </source>
</reference>
<dbReference type="RefSeq" id="WP_202410010.1">
    <property type="nucleotide sequence ID" value="NZ_WMEZ01000003.1"/>
</dbReference>
<protein>
    <submittedName>
        <fullName evidence="2">Alpha/beta hydrolase</fullName>
    </submittedName>
</protein>
<gene>
    <name evidence="2" type="ORF">GLV98_10500</name>
</gene>
<keyword evidence="2" id="KW-0378">Hydrolase</keyword>
<feature type="domain" description="AB hydrolase-1" evidence="1">
    <location>
        <begin position="60"/>
        <end position="165"/>
    </location>
</feature>
<dbReference type="EMBL" id="WMEZ01000003">
    <property type="protein sequence ID" value="MYL49918.1"/>
    <property type="molecule type" value="Genomic_DNA"/>
</dbReference>
<dbReference type="AlphaFoldDB" id="A0A845EFC0"/>
<evidence type="ECO:0000313" key="2">
    <source>
        <dbReference type="EMBL" id="MYL49918.1"/>
    </source>
</evidence>